<comment type="caution">
    <text evidence="3">The sequence shown here is derived from an EMBL/GenBank/DDBJ whole genome shotgun (WGS) entry which is preliminary data.</text>
</comment>
<evidence type="ECO:0000313" key="4">
    <source>
        <dbReference type="Proteomes" id="UP000050816"/>
    </source>
</evidence>
<dbReference type="EMBL" id="AZFK01000042">
    <property type="protein sequence ID" value="KRL89715.1"/>
    <property type="molecule type" value="Genomic_DNA"/>
</dbReference>
<keyword evidence="1" id="KW-1133">Transmembrane helix</keyword>
<feature type="transmembrane region" description="Helical" evidence="1">
    <location>
        <begin position="548"/>
        <end position="569"/>
    </location>
</feature>
<organism evidence="3 4">
    <name type="scientific">Limosilactobacillus ingluviei DSM 15946</name>
    <dbReference type="NCBI Taxonomy" id="1423760"/>
    <lineage>
        <taxon>Bacteria</taxon>
        <taxon>Bacillati</taxon>
        <taxon>Bacillota</taxon>
        <taxon>Bacilli</taxon>
        <taxon>Lactobacillales</taxon>
        <taxon>Lactobacillaceae</taxon>
        <taxon>Limosilactobacillus</taxon>
    </lineage>
</organism>
<feature type="transmembrane region" description="Helical" evidence="1">
    <location>
        <begin position="226"/>
        <end position="246"/>
    </location>
</feature>
<feature type="transmembrane region" description="Helical" evidence="1">
    <location>
        <begin position="294"/>
        <end position="311"/>
    </location>
</feature>
<feature type="transmembrane region" description="Helical" evidence="1">
    <location>
        <begin position="69"/>
        <end position="93"/>
    </location>
</feature>
<name>A0A0R1UF74_9LACO</name>
<accession>A0A0R1UF74</accession>
<evidence type="ECO:0000313" key="3">
    <source>
        <dbReference type="EMBL" id="KRL89715.1"/>
    </source>
</evidence>
<dbReference type="Proteomes" id="UP000050816">
    <property type="component" value="Unassembled WGS sequence"/>
</dbReference>
<proteinExistence type="predicted"/>
<dbReference type="RefSeq" id="WP_056954811.1">
    <property type="nucleotide sequence ID" value="NZ_AZFK01000042.1"/>
</dbReference>
<feature type="transmembrane region" description="Helical" evidence="1">
    <location>
        <begin position="100"/>
        <end position="123"/>
    </location>
</feature>
<feature type="transmembrane region" description="Helical" evidence="1">
    <location>
        <begin position="388"/>
        <end position="407"/>
    </location>
</feature>
<dbReference type="Pfam" id="PF10131">
    <property type="entry name" value="PTPS_related"/>
    <property type="match status" value="1"/>
</dbReference>
<sequence>MTKIKAIITNHPKLVLVITFAVLSLFFVLPLAHTRVIYLGDDLPYHINRIQELADNLRQGNWYPYLYTYHFHGVPFLLGAFYPQVTLMPLALLSLVTDNYVIGTYLGISFYTFLAMMIMYYVARRLDRTTFESFITAVVFAFSACRTYDAYQRFALGEFLAMTFLVLAFYGLYALVKTNGKSGMIALGIGLSLVMLSHVLSTFLCVLLLIVELAILIPAVQQWSKFIVGISKAIGLFFTSAAIYIVPFLEQELHQAYAQPSPRNLALGAPTFSQLLNNSLSNNLVNGYLLKTDQGMGIGLVLILVIIWGVVRFKNLQRLDKWLLVSGVLLTMTSTQLFPWNLLQRTPISVIQFPTRLLPFATIALALLSGKALSEFANGLSAKVKVNFVLKLITLLVIVLGPWLGAIETYHASMKNQTGFIAWATFYNGKHYEGDRVVADEWYWYIDQYIPKESQTYYKDVFNRVAIVDGKKVKLSKFTPISNGMIYQDVSLQSKENVLLPAPQYKNVYVYQNSKRLRIQNQNGLIKLPRTKQGNLILKYQPSLLDRVSMLTSIITWLLVVLMGIKLILRGRKTAHV</sequence>
<feature type="domain" description="Membrane protein 6-pyruvoyl-tetrahydropterin synthase-related" evidence="2">
    <location>
        <begin position="88"/>
        <end position="440"/>
    </location>
</feature>
<dbReference type="InterPro" id="IPR018776">
    <property type="entry name" value="Membrane_prot_PTPS-rel_domain"/>
</dbReference>
<protein>
    <recommendedName>
        <fullName evidence="2">Membrane protein 6-pyruvoyl-tetrahydropterin synthase-related domain-containing protein</fullName>
    </recommendedName>
</protein>
<feature type="transmembrane region" description="Helical" evidence="1">
    <location>
        <begin position="323"/>
        <end position="342"/>
    </location>
</feature>
<gene>
    <name evidence="3" type="ORF">FC43_GL001555</name>
</gene>
<feature type="transmembrane region" description="Helical" evidence="1">
    <location>
        <begin position="155"/>
        <end position="173"/>
    </location>
</feature>
<dbReference type="PATRIC" id="fig|1423760.3.peg.1628"/>
<keyword evidence="1" id="KW-0812">Transmembrane</keyword>
<keyword evidence="1" id="KW-0472">Membrane</keyword>
<feature type="transmembrane region" description="Helical" evidence="1">
    <location>
        <begin position="185"/>
        <end position="214"/>
    </location>
</feature>
<dbReference type="AlphaFoldDB" id="A0A0R1UF74"/>
<reference evidence="3 4" key="1">
    <citation type="journal article" date="2015" name="Genome Announc.">
        <title>Expanding the biotechnology potential of lactobacilli through comparative genomics of 213 strains and associated genera.</title>
        <authorList>
            <person name="Sun Z."/>
            <person name="Harris H.M."/>
            <person name="McCann A."/>
            <person name="Guo C."/>
            <person name="Argimon S."/>
            <person name="Zhang W."/>
            <person name="Yang X."/>
            <person name="Jeffery I.B."/>
            <person name="Cooney J.C."/>
            <person name="Kagawa T.F."/>
            <person name="Liu W."/>
            <person name="Song Y."/>
            <person name="Salvetti E."/>
            <person name="Wrobel A."/>
            <person name="Rasinkangas P."/>
            <person name="Parkhill J."/>
            <person name="Rea M.C."/>
            <person name="O'Sullivan O."/>
            <person name="Ritari J."/>
            <person name="Douillard F.P."/>
            <person name="Paul Ross R."/>
            <person name="Yang R."/>
            <person name="Briner A.E."/>
            <person name="Felis G.E."/>
            <person name="de Vos W.M."/>
            <person name="Barrangou R."/>
            <person name="Klaenhammer T.R."/>
            <person name="Caufield P.W."/>
            <person name="Cui Y."/>
            <person name="Zhang H."/>
            <person name="O'Toole P.W."/>
        </authorList>
    </citation>
    <scope>NUCLEOTIDE SEQUENCE [LARGE SCALE GENOMIC DNA]</scope>
    <source>
        <strain evidence="3 4">DSM 15946</strain>
    </source>
</reference>
<evidence type="ECO:0000259" key="2">
    <source>
        <dbReference type="Pfam" id="PF10131"/>
    </source>
</evidence>
<evidence type="ECO:0000256" key="1">
    <source>
        <dbReference type="SAM" id="Phobius"/>
    </source>
</evidence>